<name>A0A5B8RHL5_9ZZZZ</name>
<keyword evidence="2" id="KW-0560">Oxidoreductase</keyword>
<dbReference type="InterPro" id="IPR016161">
    <property type="entry name" value="Ald_DH/histidinol_DH"/>
</dbReference>
<proteinExistence type="predicted"/>
<dbReference type="Gene3D" id="3.40.309.10">
    <property type="entry name" value="Aldehyde Dehydrogenase, Chain A, domain 2"/>
    <property type="match status" value="1"/>
</dbReference>
<dbReference type="Pfam" id="PF00171">
    <property type="entry name" value="Aldedh"/>
    <property type="match status" value="1"/>
</dbReference>
<dbReference type="InterPro" id="IPR016163">
    <property type="entry name" value="Ald_DH_C"/>
</dbReference>
<dbReference type="EMBL" id="MN079938">
    <property type="protein sequence ID" value="QEA08126.1"/>
    <property type="molecule type" value="Genomic_DNA"/>
</dbReference>
<protein>
    <submittedName>
        <fullName evidence="2">NAD/NADP-dependent betaine aldehyde dehydrogenase</fullName>
        <ecNumber evidence="2">1.2.1.8</ecNumber>
    </submittedName>
</protein>
<dbReference type="InterPro" id="IPR016162">
    <property type="entry name" value="Ald_DH_N"/>
</dbReference>
<evidence type="ECO:0000259" key="1">
    <source>
        <dbReference type="Pfam" id="PF00171"/>
    </source>
</evidence>
<dbReference type="Gene3D" id="3.40.605.10">
    <property type="entry name" value="Aldehyde Dehydrogenase, Chain A, domain 1"/>
    <property type="match status" value="1"/>
</dbReference>
<dbReference type="InterPro" id="IPR015590">
    <property type="entry name" value="Aldehyde_DH_dom"/>
</dbReference>
<dbReference type="GO" id="GO:0008802">
    <property type="term" value="F:betaine-aldehyde dehydrogenase (NAD+) activity"/>
    <property type="evidence" value="ECO:0007669"/>
    <property type="project" value="UniProtKB-EC"/>
</dbReference>
<accession>A0A5B8RHL5</accession>
<dbReference type="PANTHER" id="PTHR11699">
    <property type="entry name" value="ALDEHYDE DEHYDROGENASE-RELATED"/>
    <property type="match status" value="1"/>
</dbReference>
<sequence>MPGCEGGYYVEPTVFGGCSDDMTIVREEIFGPVMSVLAFRDEAEVIERANATDYGLAGGVFTRDITRGHRVAAELEAGVVWVNHYNLTPIEMPFGGVKHSGLGRENSHHALEHYTRLKSVFVATADVEAPY</sequence>
<evidence type="ECO:0000313" key="2">
    <source>
        <dbReference type="EMBL" id="QEA08126.1"/>
    </source>
</evidence>
<dbReference type="SUPFAM" id="SSF53720">
    <property type="entry name" value="ALDH-like"/>
    <property type="match status" value="1"/>
</dbReference>
<feature type="domain" description="Aldehyde dehydrogenase" evidence="1">
    <location>
        <begin position="3"/>
        <end position="120"/>
    </location>
</feature>
<reference evidence="2" key="1">
    <citation type="submission" date="2019-06" db="EMBL/GenBank/DDBJ databases">
        <authorList>
            <person name="Murdoch R.W."/>
            <person name="Fathepure B."/>
        </authorList>
    </citation>
    <scope>NUCLEOTIDE SEQUENCE</scope>
</reference>
<dbReference type="AlphaFoldDB" id="A0A5B8RHL5"/>
<gene>
    <name evidence="2" type="primary">betB_1</name>
    <name evidence="2" type="ORF">KBTEX_04502</name>
</gene>
<organism evidence="2">
    <name type="scientific">uncultured organism</name>
    <dbReference type="NCBI Taxonomy" id="155900"/>
    <lineage>
        <taxon>unclassified sequences</taxon>
        <taxon>environmental samples</taxon>
    </lineage>
</organism>
<dbReference type="EC" id="1.2.1.8" evidence="2"/>